<keyword evidence="7" id="KW-0472">Membrane</keyword>
<feature type="transmembrane region" description="Helical" evidence="7">
    <location>
        <begin position="12"/>
        <end position="30"/>
    </location>
</feature>
<dbReference type="InterPro" id="IPR017937">
    <property type="entry name" value="Thioredoxin_CS"/>
</dbReference>
<evidence type="ECO:0000256" key="6">
    <source>
        <dbReference type="ARBA" id="ARBA00023284"/>
    </source>
</evidence>
<evidence type="ECO:0000256" key="5">
    <source>
        <dbReference type="ARBA" id="ARBA00023157"/>
    </source>
</evidence>
<keyword evidence="10" id="KW-1185">Reference proteome</keyword>
<keyword evidence="5" id="KW-1015">Disulfide bond</keyword>
<evidence type="ECO:0000259" key="8">
    <source>
        <dbReference type="PROSITE" id="PS51352"/>
    </source>
</evidence>
<dbReference type="CDD" id="cd02947">
    <property type="entry name" value="TRX_family"/>
    <property type="match status" value="1"/>
</dbReference>
<dbReference type="Pfam" id="PF00085">
    <property type="entry name" value="Thioredoxin"/>
    <property type="match status" value="1"/>
</dbReference>
<dbReference type="PANTHER" id="PTHR45663">
    <property type="entry name" value="GEO12009P1"/>
    <property type="match status" value="1"/>
</dbReference>
<evidence type="ECO:0000313" key="9">
    <source>
        <dbReference type="EMBL" id="CEO90362.1"/>
    </source>
</evidence>
<dbReference type="GO" id="GO:0005829">
    <property type="term" value="C:cytosol"/>
    <property type="evidence" value="ECO:0007669"/>
    <property type="project" value="TreeGrafter"/>
</dbReference>
<dbReference type="SUPFAM" id="SSF52833">
    <property type="entry name" value="Thioredoxin-like"/>
    <property type="match status" value="1"/>
</dbReference>
<keyword evidence="3" id="KW-0813">Transport</keyword>
<dbReference type="RefSeq" id="WP_052835711.1">
    <property type="nucleotide sequence ID" value="NZ_CDRZ01000282.1"/>
</dbReference>
<dbReference type="GO" id="GO:0045454">
    <property type="term" value="P:cell redox homeostasis"/>
    <property type="evidence" value="ECO:0007669"/>
    <property type="project" value="TreeGrafter"/>
</dbReference>
<name>A0A0B7MRS1_9FIRM</name>
<evidence type="ECO:0000256" key="4">
    <source>
        <dbReference type="ARBA" id="ARBA00022982"/>
    </source>
</evidence>
<evidence type="ECO:0000313" key="10">
    <source>
        <dbReference type="Proteomes" id="UP000046155"/>
    </source>
</evidence>
<proteinExistence type="inferred from homology"/>
<dbReference type="PROSITE" id="PS51352">
    <property type="entry name" value="THIOREDOXIN_2"/>
    <property type="match status" value="1"/>
</dbReference>
<dbReference type="GO" id="GO:0015035">
    <property type="term" value="F:protein-disulfide reductase activity"/>
    <property type="evidence" value="ECO:0007669"/>
    <property type="project" value="TreeGrafter"/>
</dbReference>
<comment type="similarity">
    <text evidence="1">Belongs to the thioredoxin family.</text>
</comment>
<dbReference type="InterPro" id="IPR036249">
    <property type="entry name" value="Thioredoxin-like_sf"/>
</dbReference>
<accession>A0A0B7MRS1</accession>
<evidence type="ECO:0000256" key="1">
    <source>
        <dbReference type="ARBA" id="ARBA00008987"/>
    </source>
</evidence>
<evidence type="ECO:0000256" key="3">
    <source>
        <dbReference type="ARBA" id="ARBA00022448"/>
    </source>
</evidence>
<reference evidence="10" key="1">
    <citation type="submission" date="2015-01" db="EMBL/GenBank/DDBJ databases">
        <authorList>
            <person name="Manzoor Shahid"/>
            <person name="Zubair Saima"/>
        </authorList>
    </citation>
    <scope>NUCLEOTIDE SEQUENCE [LARGE SCALE GENOMIC DNA]</scope>
    <source>
        <strain evidence="10">Sp3</strain>
    </source>
</reference>
<keyword evidence="7" id="KW-1133">Transmembrane helix</keyword>
<dbReference type="InterPro" id="IPR013766">
    <property type="entry name" value="Thioredoxin_domain"/>
</dbReference>
<keyword evidence="7" id="KW-0812">Transmembrane</keyword>
<dbReference type="PROSITE" id="PS00194">
    <property type="entry name" value="THIOREDOXIN_1"/>
    <property type="match status" value="1"/>
</dbReference>
<organism evidence="9 10">
    <name type="scientific">Syntrophaceticus schinkii</name>
    <dbReference type="NCBI Taxonomy" id="499207"/>
    <lineage>
        <taxon>Bacteria</taxon>
        <taxon>Bacillati</taxon>
        <taxon>Bacillota</taxon>
        <taxon>Clostridia</taxon>
        <taxon>Thermoanaerobacterales</taxon>
        <taxon>Thermoanaerobacterales Family III. Incertae Sedis</taxon>
        <taxon>Syntrophaceticus</taxon>
    </lineage>
</organism>
<keyword evidence="4" id="KW-0249">Electron transport</keyword>
<dbReference type="AlphaFoldDB" id="A0A0B7MRS1"/>
<feature type="domain" description="Thioredoxin" evidence="8">
    <location>
        <begin position="29"/>
        <end position="138"/>
    </location>
</feature>
<keyword evidence="6" id="KW-0676">Redox-active center</keyword>
<dbReference type="EMBL" id="CDRZ01000282">
    <property type="protein sequence ID" value="CEO90362.1"/>
    <property type="molecule type" value="Genomic_DNA"/>
</dbReference>
<dbReference type="Gene3D" id="3.40.30.10">
    <property type="entry name" value="Glutaredoxin"/>
    <property type="match status" value="1"/>
</dbReference>
<protein>
    <recommendedName>
        <fullName evidence="2">Thioredoxin</fullName>
    </recommendedName>
</protein>
<dbReference type="PANTHER" id="PTHR45663:SF11">
    <property type="entry name" value="GEO12009P1"/>
    <property type="match status" value="1"/>
</dbReference>
<sequence>MRDTGTDKDTLIRAIAVGLIVLIAVGIFIYKNRTSPRESVELNQQLVQDLPTLLELSSTTCPPCREMIPILEQLKKEYDGRVNIKIIDIDQQPDEVQKYSIRVIPTQILLDADGKEIGRHEGFIPKEELIKAIEGKMGVR</sequence>
<dbReference type="Proteomes" id="UP000046155">
    <property type="component" value="Unassembled WGS sequence"/>
</dbReference>
<gene>
    <name evidence="9" type="ORF">SSCH_810036</name>
</gene>
<evidence type="ECO:0000256" key="2">
    <source>
        <dbReference type="ARBA" id="ARBA00020570"/>
    </source>
</evidence>
<evidence type="ECO:0000256" key="7">
    <source>
        <dbReference type="SAM" id="Phobius"/>
    </source>
</evidence>
<dbReference type="OrthoDB" id="9790390at2"/>